<gene>
    <name evidence="2" type="ORF">PIB30_047028</name>
</gene>
<evidence type="ECO:0000313" key="2">
    <source>
        <dbReference type="EMBL" id="MED6110880.1"/>
    </source>
</evidence>
<evidence type="ECO:0000256" key="1">
    <source>
        <dbReference type="SAM" id="Phobius"/>
    </source>
</evidence>
<reference evidence="2 3" key="1">
    <citation type="journal article" date="2023" name="Plants (Basel)">
        <title>Bridging the Gap: Combining Genomics and Transcriptomics Approaches to Understand Stylosanthes scabra, an Orphan Legume from the Brazilian Caatinga.</title>
        <authorList>
            <person name="Ferreira-Neto J.R.C."/>
            <person name="da Silva M.D."/>
            <person name="Binneck E."/>
            <person name="de Melo N.F."/>
            <person name="da Silva R.H."/>
            <person name="de Melo A.L.T.M."/>
            <person name="Pandolfi V."/>
            <person name="Bustamante F.O."/>
            <person name="Brasileiro-Vidal A.C."/>
            <person name="Benko-Iseppon A.M."/>
        </authorList>
    </citation>
    <scope>NUCLEOTIDE SEQUENCE [LARGE SCALE GENOMIC DNA]</scope>
    <source>
        <tissue evidence="2">Leaves</tissue>
    </source>
</reference>
<evidence type="ECO:0000313" key="3">
    <source>
        <dbReference type="Proteomes" id="UP001341840"/>
    </source>
</evidence>
<accession>A0ABU6QGV8</accession>
<feature type="transmembrane region" description="Helical" evidence="1">
    <location>
        <begin position="12"/>
        <end position="33"/>
    </location>
</feature>
<sequence length="104" mass="12028">MEGLILGFQERVITPFLLLLTFSPFYSSMYIRFRIRNCYEMSRVFQSFEREQQSIQELIFRVASLGGGGSIGAKWVNLVQYSCKAEERFPASIRGVSKCDRNIN</sequence>
<organism evidence="2 3">
    <name type="scientific">Stylosanthes scabra</name>
    <dbReference type="NCBI Taxonomy" id="79078"/>
    <lineage>
        <taxon>Eukaryota</taxon>
        <taxon>Viridiplantae</taxon>
        <taxon>Streptophyta</taxon>
        <taxon>Embryophyta</taxon>
        <taxon>Tracheophyta</taxon>
        <taxon>Spermatophyta</taxon>
        <taxon>Magnoliopsida</taxon>
        <taxon>eudicotyledons</taxon>
        <taxon>Gunneridae</taxon>
        <taxon>Pentapetalae</taxon>
        <taxon>rosids</taxon>
        <taxon>fabids</taxon>
        <taxon>Fabales</taxon>
        <taxon>Fabaceae</taxon>
        <taxon>Papilionoideae</taxon>
        <taxon>50 kb inversion clade</taxon>
        <taxon>dalbergioids sensu lato</taxon>
        <taxon>Dalbergieae</taxon>
        <taxon>Pterocarpus clade</taxon>
        <taxon>Stylosanthes</taxon>
    </lineage>
</organism>
<proteinExistence type="predicted"/>
<keyword evidence="1" id="KW-0812">Transmembrane</keyword>
<keyword evidence="1" id="KW-0472">Membrane</keyword>
<dbReference type="EMBL" id="JASCZI010000298">
    <property type="protein sequence ID" value="MED6110880.1"/>
    <property type="molecule type" value="Genomic_DNA"/>
</dbReference>
<comment type="caution">
    <text evidence="2">The sequence shown here is derived from an EMBL/GenBank/DDBJ whole genome shotgun (WGS) entry which is preliminary data.</text>
</comment>
<protein>
    <submittedName>
        <fullName evidence="2">Uncharacterized protein</fullName>
    </submittedName>
</protein>
<keyword evidence="3" id="KW-1185">Reference proteome</keyword>
<dbReference type="Proteomes" id="UP001341840">
    <property type="component" value="Unassembled WGS sequence"/>
</dbReference>
<keyword evidence="1" id="KW-1133">Transmembrane helix</keyword>
<name>A0ABU6QGV8_9FABA</name>